<evidence type="ECO:0000313" key="2">
    <source>
        <dbReference type="EMBL" id="QHT81704.1"/>
    </source>
</evidence>
<accession>A0A6C0HMS5</accession>
<reference evidence="2" key="1">
    <citation type="journal article" date="2020" name="Nature">
        <title>Giant virus diversity and host interactions through global metagenomics.</title>
        <authorList>
            <person name="Schulz F."/>
            <person name="Roux S."/>
            <person name="Paez-Espino D."/>
            <person name="Jungbluth S."/>
            <person name="Walsh D.A."/>
            <person name="Denef V.J."/>
            <person name="McMahon K.D."/>
            <person name="Konstantinidis K.T."/>
            <person name="Eloe-Fadrosh E.A."/>
            <person name="Kyrpides N.C."/>
            <person name="Woyke T."/>
        </authorList>
    </citation>
    <scope>NUCLEOTIDE SEQUENCE</scope>
    <source>
        <strain evidence="2">GVMAG-M-3300023184-13</strain>
    </source>
</reference>
<evidence type="ECO:0000256" key="1">
    <source>
        <dbReference type="SAM" id="MobiDB-lite"/>
    </source>
</evidence>
<sequence>MNNSTGSRGSHEFTALYYSQSNLDNTYSQVCIEINKRTNKDISANANFKTSFNQMAKMVLDKVPDDNRNLSNINNKLIERSVSFFHKKIFEKNMNNDASNSSKGATGFTMAPENKDVENTYKTLMETRELPNLGLGSGIRDNGNPNNYLPQPSQRSTSYVNKEVFTHGAQADQPYVQPSFNRAVDTMSQNKSTGINNQSQGTFNIKPFDITNELTDSLFANENEDTPLYQNIATLQAMENSDPMTLLNDYQKQRNSQLDNYTNTQDRQTITAMRTPGVNDQNIMFTRNNTNANTKFDQVVLDPTSLIKKSSQLVNNYAQRMEERIVNDNQIQTLPSETVEDHQRELIKLQRDTQPKYIEKVNYINVNSLDRQWETSPENRFNFQVRFNQDSTYTGAGISQLFKNIISVELVNAILPFDDNIQPFDTRLYLGITKNPYLLLRIDELDGVFRGTNNHTDRAFATLLYDKTFCTHVLPADYITAGTNSIVNSVPTTTFTSEYLRGYHKYNPAYFEKKRFYNMPLASLNKMTITITDPRGQYFNTQSDVLNINTIVYTGVLSGLSGLALKVSNSFPNDTDGANRKMIRINTTTSFSNRLFRIGDCIMIANFAMNNNTSNNAAFATYINRDHGHIIINMDLEQTTIGANQGFTSNIYIAPPGSLNSTNNALDANTYYDNTTVGVPGEIIAGSAGVLINADLQSQLLFRIVTREADTALELKPMNVW</sequence>
<proteinExistence type="predicted"/>
<dbReference type="EMBL" id="MN739988">
    <property type="protein sequence ID" value="QHT81704.1"/>
    <property type="molecule type" value="Genomic_DNA"/>
</dbReference>
<organism evidence="2">
    <name type="scientific">viral metagenome</name>
    <dbReference type="NCBI Taxonomy" id="1070528"/>
    <lineage>
        <taxon>unclassified sequences</taxon>
        <taxon>metagenomes</taxon>
        <taxon>organismal metagenomes</taxon>
    </lineage>
</organism>
<feature type="compositionally biased region" description="Polar residues" evidence="1">
    <location>
        <begin position="143"/>
        <end position="157"/>
    </location>
</feature>
<name>A0A6C0HMS5_9ZZZZ</name>
<protein>
    <submittedName>
        <fullName evidence="2">Uncharacterized protein</fullName>
    </submittedName>
</protein>
<dbReference type="AlphaFoldDB" id="A0A6C0HMS5"/>
<feature type="region of interest" description="Disordered" evidence="1">
    <location>
        <begin position="132"/>
        <end position="157"/>
    </location>
</feature>